<accession>A0A9P8V5G4</accession>
<keyword evidence="1" id="KW-0732">Signal</keyword>
<proteinExistence type="predicted"/>
<evidence type="ECO:0000313" key="2">
    <source>
        <dbReference type="EMBL" id="KAH6676925.1"/>
    </source>
</evidence>
<dbReference type="Proteomes" id="UP000770015">
    <property type="component" value="Unassembled WGS sequence"/>
</dbReference>
<sequence>MKTSAALILSFAVAALAAPAPAADPGSGSVEVIKETKEIKTVVKYVKYCYERKCDFYYHDKGYNYHECDDCKEKVKEDKECKFVKECDGGCDFYYKHHGWKFDDYKYGCDGCKLGHKEKEHKYKKEY</sequence>
<gene>
    <name evidence="2" type="ORF">F5X68DRAFT_235099</name>
</gene>
<keyword evidence="3" id="KW-1185">Reference proteome</keyword>
<evidence type="ECO:0000313" key="3">
    <source>
        <dbReference type="Proteomes" id="UP000770015"/>
    </source>
</evidence>
<feature type="signal peptide" evidence="1">
    <location>
        <begin position="1"/>
        <end position="22"/>
    </location>
</feature>
<reference evidence="2" key="1">
    <citation type="journal article" date="2021" name="Nat. Commun.">
        <title>Genetic determinants of endophytism in the Arabidopsis root mycobiome.</title>
        <authorList>
            <person name="Mesny F."/>
            <person name="Miyauchi S."/>
            <person name="Thiergart T."/>
            <person name="Pickel B."/>
            <person name="Atanasova L."/>
            <person name="Karlsson M."/>
            <person name="Huettel B."/>
            <person name="Barry K.W."/>
            <person name="Haridas S."/>
            <person name="Chen C."/>
            <person name="Bauer D."/>
            <person name="Andreopoulos W."/>
            <person name="Pangilinan J."/>
            <person name="LaButti K."/>
            <person name="Riley R."/>
            <person name="Lipzen A."/>
            <person name="Clum A."/>
            <person name="Drula E."/>
            <person name="Henrissat B."/>
            <person name="Kohler A."/>
            <person name="Grigoriev I.V."/>
            <person name="Martin F.M."/>
            <person name="Hacquard S."/>
        </authorList>
    </citation>
    <scope>NUCLEOTIDE SEQUENCE</scope>
    <source>
        <strain evidence="2">MPI-SDFR-AT-0117</strain>
    </source>
</reference>
<dbReference type="AlphaFoldDB" id="A0A9P8V5G4"/>
<feature type="chain" id="PRO_5040297433" evidence="1">
    <location>
        <begin position="23"/>
        <end position="127"/>
    </location>
</feature>
<evidence type="ECO:0000256" key="1">
    <source>
        <dbReference type="SAM" id="SignalP"/>
    </source>
</evidence>
<comment type="caution">
    <text evidence="2">The sequence shown here is derived from an EMBL/GenBank/DDBJ whole genome shotgun (WGS) entry which is preliminary data.</text>
</comment>
<dbReference type="EMBL" id="JAGSXJ010000023">
    <property type="protein sequence ID" value="KAH6676925.1"/>
    <property type="molecule type" value="Genomic_DNA"/>
</dbReference>
<organism evidence="2 3">
    <name type="scientific">Plectosphaerella plurivora</name>
    <dbReference type="NCBI Taxonomy" id="936078"/>
    <lineage>
        <taxon>Eukaryota</taxon>
        <taxon>Fungi</taxon>
        <taxon>Dikarya</taxon>
        <taxon>Ascomycota</taxon>
        <taxon>Pezizomycotina</taxon>
        <taxon>Sordariomycetes</taxon>
        <taxon>Hypocreomycetidae</taxon>
        <taxon>Glomerellales</taxon>
        <taxon>Plectosphaerellaceae</taxon>
        <taxon>Plectosphaerella</taxon>
    </lineage>
</organism>
<name>A0A9P8V5G4_9PEZI</name>
<protein>
    <submittedName>
        <fullName evidence="2">Uncharacterized protein</fullName>
    </submittedName>
</protein>